<name>A0A7J8CHU5_ROUAE</name>
<comment type="subunit">
    <text evidence="9">Component of the conserved oligomeric Golgi complex which is composed of eight different subunits and is required for normal Golgi morphology and localization.</text>
</comment>
<evidence type="ECO:0000256" key="10">
    <source>
        <dbReference type="SAM" id="MobiDB-lite"/>
    </source>
</evidence>
<keyword evidence="12" id="KW-1185">Reference proteome</keyword>
<keyword evidence="6 9" id="KW-0333">Golgi apparatus</keyword>
<dbReference type="InterPro" id="IPR016632">
    <property type="entry name" value="COG8_Metazoal_Plant"/>
</dbReference>
<dbReference type="AlphaFoldDB" id="A0A7J8CHU5"/>
<evidence type="ECO:0000313" key="12">
    <source>
        <dbReference type="Proteomes" id="UP000593571"/>
    </source>
</evidence>
<evidence type="ECO:0000256" key="4">
    <source>
        <dbReference type="ARBA" id="ARBA00022448"/>
    </source>
</evidence>
<comment type="subcellular location">
    <subcellularLocation>
        <location evidence="1 9">Golgi apparatus membrane</location>
        <topology evidence="1 9">Peripheral membrane protein</topology>
    </subcellularLocation>
</comment>
<evidence type="ECO:0000256" key="7">
    <source>
        <dbReference type="ARBA" id="ARBA00023136"/>
    </source>
</evidence>
<evidence type="ECO:0000256" key="8">
    <source>
        <dbReference type="ARBA" id="ARBA00031347"/>
    </source>
</evidence>
<sequence>MAAMATVPSSASISATATAVALGEVEDEGLLASLFRDQFPEAQWRERPDVGRYLRELSGSGLERLRREPERLAEERAQLLQQTRDLAFANYKTFIRGCLLDRLPSFQQSCRNFVKEAEEISSNRRMNTLSLNRHTEILEILEIPQLMDTCVRNSYYEEALELAAYVRRMERKYSSIPVIQGIVNEVRQSMQLMLSQLIQQLRTNIQLPACLRVIGFLRRMDVFTEAELRVKFLQARDAWLRSILTSIPNDDPYFHITKTIEACRVHLFDIITQYRAIFSDEDPLLSPATGEHTVNESAIFHGWVLQKVSQFLQVLETDLHRGIGGRLDSLLGQCMYFGLSFSRVGADFRGQLAPVFQRVAISTFQKAIQEAVEKFQDEMNSYTLISAPAILGSSNLPAAVPVTQPGTLQPPMVLLDFPPLACFLNNILVAFNDLRLCCPIALAQDVTVTLEDALAKVTKVTLAFHRAEEAAFNSGEQELFVQFCTVFLEDLVPYLNRCLQVLFPPAQIAQTLGIPPTQLSKYGNLGHVNISVVREPLASILPKREVFCLDEKEPVSELTAPETELPAKESSFEPVTQAFPEEGQEQVESEEPLQADEANAGI</sequence>
<dbReference type="SUPFAM" id="SSF74788">
    <property type="entry name" value="Cullin repeat-like"/>
    <property type="match status" value="1"/>
</dbReference>
<dbReference type="EMBL" id="JACASE010000014">
    <property type="protein sequence ID" value="KAF6410431.1"/>
    <property type="molecule type" value="Genomic_DNA"/>
</dbReference>
<dbReference type="GO" id="GO:0000139">
    <property type="term" value="C:Golgi membrane"/>
    <property type="evidence" value="ECO:0007669"/>
    <property type="project" value="UniProtKB-SubCell"/>
</dbReference>
<dbReference type="GO" id="GO:0006891">
    <property type="term" value="P:intra-Golgi vesicle-mediated transport"/>
    <property type="evidence" value="ECO:0007669"/>
    <property type="project" value="TreeGrafter"/>
</dbReference>
<dbReference type="InterPro" id="IPR016159">
    <property type="entry name" value="Cullin_repeat-like_dom_sf"/>
</dbReference>
<gene>
    <name evidence="11" type="ORF">HJG63_008990</name>
</gene>
<accession>A0A7J8CHU5</accession>
<feature type="region of interest" description="Disordered" evidence="10">
    <location>
        <begin position="556"/>
        <end position="602"/>
    </location>
</feature>
<evidence type="ECO:0000256" key="1">
    <source>
        <dbReference type="ARBA" id="ARBA00004395"/>
    </source>
</evidence>
<proteinExistence type="inferred from homology"/>
<dbReference type="Proteomes" id="UP000593571">
    <property type="component" value="Unassembled WGS sequence"/>
</dbReference>
<evidence type="ECO:0000313" key="11">
    <source>
        <dbReference type="EMBL" id="KAF6410431.1"/>
    </source>
</evidence>
<keyword evidence="4 9" id="KW-0813">Transport</keyword>
<dbReference type="PANTHER" id="PTHR21311">
    <property type="entry name" value="CONSERVED OLIGOMERIC GOLGI COMPLEX COMPONENT 8"/>
    <property type="match status" value="1"/>
</dbReference>
<dbReference type="PIRSF" id="PIRSF015415">
    <property type="entry name" value="COG8"/>
    <property type="match status" value="1"/>
</dbReference>
<organism evidence="11 12">
    <name type="scientific">Rousettus aegyptiacus</name>
    <name type="common">Egyptian fruit bat</name>
    <name type="synonym">Pteropus aegyptiacus</name>
    <dbReference type="NCBI Taxonomy" id="9407"/>
    <lineage>
        <taxon>Eukaryota</taxon>
        <taxon>Metazoa</taxon>
        <taxon>Chordata</taxon>
        <taxon>Craniata</taxon>
        <taxon>Vertebrata</taxon>
        <taxon>Euteleostomi</taxon>
        <taxon>Mammalia</taxon>
        <taxon>Eutheria</taxon>
        <taxon>Laurasiatheria</taxon>
        <taxon>Chiroptera</taxon>
        <taxon>Yinpterochiroptera</taxon>
        <taxon>Pteropodoidea</taxon>
        <taxon>Pteropodidae</taxon>
        <taxon>Rousettinae</taxon>
        <taxon>Rousettus</taxon>
    </lineage>
</organism>
<evidence type="ECO:0000256" key="3">
    <source>
        <dbReference type="ARBA" id="ARBA00020983"/>
    </source>
</evidence>
<dbReference type="GO" id="GO:0017119">
    <property type="term" value="C:Golgi transport complex"/>
    <property type="evidence" value="ECO:0007669"/>
    <property type="project" value="UniProtKB-UniRule"/>
</dbReference>
<feature type="compositionally biased region" description="Acidic residues" evidence="10">
    <location>
        <begin position="582"/>
        <end position="594"/>
    </location>
</feature>
<protein>
    <recommendedName>
        <fullName evidence="3 9">Conserved oligomeric Golgi complex subunit 8</fullName>
        <shortName evidence="9">COG complex subunit 8</shortName>
    </recommendedName>
    <alternativeName>
        <fullName evidence="8 9">Component of oligomeric Golgi complex 8</fullName>
    </alternativeName>
</protein>
<reference evidence="11 12" key="1">
    <citation type="journal article" date="2020" name="Nature">
        <title>Six reference-quality genomes reveal evolution of bat adaptations.</title>
        <authorList>
            <person name="Jebb D."/>
            <person name="Huang Z."/>
            <person name="Pippel M."/>
            <person name="Hughes G.M."/>
            <person name="Lavrichenko K."/>
            <person name="Devanna P."/>
            <person name="Winkler S."/>
            <person name="Jermiin L.S."/>
            <person name="Skirmuntt E.C."/>
            <person name="Katzourakis A."/>
            <person name="Burkitt-Gray L."/>
            <person name="Ray D.A."/>
            <person name="Sullivan K.A.M."/>
            <person name="Roscito J.G."/>
            <person name="Kirilenko B.M."/>
            <person name="Davalos L.M."/>
            <person name="Corthals A.P."/>
            <person name="Power M.L."/>
            <person name="Jones G."/>
            <person name="Ransome R.D."/>
            <person name="Dechmann D.K.N."/>
            <person name="Locatelli A.G."/>
            <person name="Puechmaille S.J."/>
            <person name="Fedrigo O."/>
            <person name="Jarvis E.D."/>
            <person name="Hiller M."/>
            <person name="Vernes S.C."/>
            <person name="Myers E.W."/>
            <person name="Teeling E.C."/>
        </authorList>
    </citation>
    <scope>NUCLEOTIDE SEQUENCE [LARGE SCALE GENOMIC DNA]</scope>
    <source>
        <strain evidence="11">MRouAeg1</strain>
        <tissue evidence="11">Muscle</tissue>
    </source>
</reference>
<evidence type="ECO:0000256" key="6">
    <source>
        <dbReference type="ARBA" id="ARBA00023034"/>
    </source>
</evidence>
<dbReference type="Pfam" id="PF04124">
    <property type="entry name" value="Dor1"/>
    <property type="match status" value="2"/>
</dbReference>
<comment type="similarity">
    <text evidence="2 9">Belongs to the COG8 family.</text>
</comment>
<comment type="caution">
    <text evidence="11">The sequence shown here is derived from an EMBL/GenBank/DDBJ whole genome shotgun (WGS) entry which is preliminary data.</text>
</comment>
<keyword evidence="5 9" id="KW-0653">Protein transport</keyword>
<keyword evidence="7 9" id="KW-0472">Membrane</keyword>
<dbReference type="GO" id="GO:0015031">
    <property type="term" value="P:protein transport"/>
    <property type="evidence" value="ECO:0007669"/>
    <property type="project" value="UniProtKB-UniRule"/>
</dbReference>
<evidence type="ECO:0000256" key="9">
    <source>
        <dbReference type="PIRNR" id="PIRNR015415"/>
    </source>
</evidence>
<dbReference type="PANTHER" id="PTHR21311:SF0">
    <property type="entry name" value="CONSERVED OLIGOMERIC GOLGI COMPLEX SUBUNIT 8"/>
    <property type="match status" value="1"/>
</dbReference>
<evidence type="ECO:0000256" key="2">
    <source>
        <dbReference type="ARBA" id="ARBA00006419"/>
    </source>
</evidence>
<dbReference type="InterPro" id="IPR007255">
    <property type="entry name" value="COG8"/>
</dbReference>
<evidence type="ECO:0000256" key="5">
    <source>
        <dbReference type="ARBA" id="ARBA00022927"/>
    </source>
</evidence>